<reference evidence="1" key="1">
    <citation type="submission" date="2021-06" db="EMBL/GenBank/DDBJ databases">
        <authorList>
            <person name="Kallberg Y."/>
            <person name="Tangrot J."/>
            <person name="Rosling A."/>
        </authorList>
    </citation>
    <scope>NUCLEOTIDE SEQUENCE</scope>
    <source>
        <strain evidence="1">28 12/20/2015</strain>
    </source>
</reference>
<gene>
    <name evidence="1" type="ORF">SPELUC_LOCUS17594</name>
</gene>
<protein>
    <submittedName>
        <fullName evidence="1">4132_t:CDS:1</fullName>
    </submittedName>
</protein>
<evidence type="ECO:0000313" key="2">
    <source>
        <dbReference type="Proteomes" id="UP000789366"/>
    </source>
</evidence>
<keyword evidence="2" id="KW-1185">Reference proteome</keyword>
<feature type="non-terminal residue" evidence="1">
    <location>
        <position position="1"/>
    </location>
</feature>
<sequence>PRRPRIPNYIAACGCCGNENHGRNDPQCPFQNGAIQPCLNPRLIKSIRELRMYYAENNRPVPPNIGIGPNQPPHIPPRPQQPPPIPPRPPRPGNNENGIGIQPIQNQFQNLQNQLRQCDQRLYDLIRQSEIQLETVFDRMGKNINSQYAKTNENIFTHFN</sequence>
<organism evidence="1 2">
    <name type="scientific">Cetraspora pellucida</name>
    <dbReference type="NCBI Taxonomy" id="1433469"/>
    <lineage>
        <taxon>Eukaryota</taxon>
        <taxon>Fungi</taxon>
        <taxon>Fungi incertae sedis</taxon>
        <taxon>Mucoromycota</taxon>
        <taxon>Glomeromycotina</taxon>
        <taxon>Glomeromycetes</taxon>
        <taxon>Diversisporales</taxon>
        <taxon>Gigasporaceae</taxon>
        <taxon>Cetraspora</taxon>
    </lineage>
</organism>
<comment type="caution">
    <text evidence="1">The sequence shown here is derived from an EMBL/GenBank/DDBJ whole genome shotgun (WGS) entry which is preliminary data.</text>
</comment>
<proteinExistence type="predicted"/>
<dbReference type="EMBL" id="CAJVPW010073607">
    <property type="protein sequence ID" value="CAG8795464.1"/>
    <property type="molecule type" value="Genomic_DNA"/>
</dbReference>
<name>A0ACA9RJN3_9GLOM</name>
<accession>A0ACA9RJN3</accession>
<dbReference type="Proteomes" id="UP000789366">
    <property type="component" value="Unassembled WGS sequence"/>
</dbReference>
<feature type="non-terminal residue" evidence="1">
    <location>
        <position position="160"/>
    </location>
</feature>
<evidence type="ECO:0000313" key="1">
    <source>
        <dbReference type="EMBL" id="CAG8795464.1"/>
    </source>
</evidence>